<dbReference type="Gene3D" id="2.170.130.20">
    <property type="entry name" value="LCCL-like domain"/>
    <property type="match status" value="1"/>
</dbReference>
<keyword evidence="2" id="KW-1133">Transmembrane helix</keyword>
<feature type="transmembrane region" description="Helical" evidence="2">
    <location>
        <begin position="224"/>
        <end position="241"/>
    </location>
</feature>
<sequence length="761" mass="84216">MRTHDDDDGGCHALHKGSVKAGTYEPCLSRIRSDVQDSASTAPSTAVSNFQLHVALFLSIGICLCRRALYIVTLPFATLHTFVYVKAASAAPCPPRPLSSEAAAMGESTVKPQERTRPTDSDDITAVASSSSTSQTSGTIEEVLVRDDDSDSSPPTPRFLQDEGAWKRWKWIPYPVRRTCKTVVRWARGPPNARDYKITPFFPTVQHAPLRLLDRFIPQRTHRLWLIFLYFAIWIVSYALVMRQGLKATEIEGWGAPAEIGCGNTYWVPGNSCGLDGNDCRPFNGSGFAFKCPSTCSTYWVLNPRAVGKQEVIYQPMIVGGPPQEDSDANPVYRGDSFICGAAIHAGVISDAKGGCGVVNLIGKQSSFVASKRHGIQSVGFDSYFPLSYTFDQSVDCTSKDMRWSLLGLSVAFTTVLSVFTSSPALFFFGNFIGIFWNTGLATDPPPHSTIPDLISDIVHKFLPAMFIAWVMYDKMGVRRTLKGLTAQFEKTILWLGGCYVGALTNYTFDFIPIQRLTPHDLAQQPGARAALAIIIIALAVVAATQVFFFRQEGRLIRMLKLYVLLAVGLIICLLLPDLNLRIHHYILALLLLPGTSMQTRLSLLYQGLLVGLFINGIARWDFDSLLQTAYSLQGDAQLDSPLPVIFAPAITLAANLSSITFKWGPPPGPRYDGISVLVNDVERFRSYFNEYDTQDHFTWSRNGSLDMKEYFRFAYVEGSSSDDYTKAGVWNEKGEWEVMEAGPSKIKSRSLDGEARVYMS</sequence>
<dbReference type="SMART" id="SM00603">
    <property type="entry name" value="LCCL"/>
    <property type="match status" value="1"/>
</dbReference>
<dbReference type="PANTHER" id="PTHR31331:SF8">
    <property type="entry name" value="LCCL DOMAIN PROTEIN (AFU_ORTHOLOGUE AFUA_5G02970)"/>
    <property type="match status" value="1"/>
</dbReference>
<feature type="transmembrane region" description="Helical" evidence="2">
    <location>
        <begin position="406"/>
        <end position="434"/>
    </location>
</feature>
<dbReference type="SUPFAM" id="SSF69848">
    <property type="entry name" value="LCCL domain"/>
    <property type="match status" value="1"/>
</dbReference>
<dbReference type="AlphaFoldDB" id="A0A1J7IQN4"/>
<dbReference type="InterPro" id="IPR051957">
    <property type="entry name" value="CRISP-LCCL_domain"/>
</dbReference>
<feature type="transmembrane region" description="Helical" evidence="2">
    <location>
        <begin position="454"/>
        <end position="473"/>
    </location>
</feature>
<feature type="transmembrane region" description="Helical" evidence="2">
    <location>
        <begin position="493"/>
        <end position="509"/>
    </location>
</feature>
<dbReference type="PANTHER" id="PTHR31331">
    <property type="entry name" value="LCCL DOMAIN PROTEIN (AFU_ORTHOLOGUE AFUA_5G08630)"/>
    <property type="match status" value="1"/>
</dbReference>
<evidence type="ECO:0000313" key="4">
    <source>
        <dbReference type="EMBL" id="OIW29515.1"/>
    </source>
</evidence>
<keyword evidence="2" id="KW-0812">Transmembrane</keyword>
<feature type="region of interest" description="Disordered" evidence="1">
    <location>
        <begin position="98"/>
        <end position="159"/>
    </location>
</feature>
<protein>
    <recommendedName>
        <fullName evidence="3">LCCL domain-containing protein</fullName>
    </recommendedName>
</protein>
<feature type="compositionally biased region" description="Low complexity" evidence="1">
    <location>
        <begin position="124"/>
        <end position="139"/>
    </location>
</feature>
<evidence type="ECO:0000313" key="5">
    <source>
        <dbReference type="Proteomes" id="UP000182658"/>
    </source>
</evidence>
<dbReference type="Pfam" id="PF03815">
    <property type="entry name" value="LCCL"/>
    <property type="match status" value="1"/>
</dbReference>
<organism evidence="4 5">
    <name type="scientific">Coniochaeta ligniaria NRRL 30616</name>
    <dbReference type="NCBI Taxonomy" id="1408157"/>
    <lineage>
        <taxon>Eukaryota</taxon>
        <taxon>Fungi</taxon>
        <taxon>Dikarya</taxon>
        <taxon>Ascomycota</taxon>
        <taxon>Pezizomycotina</taxon>
        <taxon>Sordariomycetes</taxon>
        <taxon>Sordariomycetidae</taxon>
        <taxon>Coniochaetales</taxon>
        <taxon>Coniochaetaceae</taxon>
        <taxon>Coniochaeta</taxon>
    </lineage>
</organism>
<dbReference type="InterPro" id="IPR004043">
    <property type="entry name" value="LCCL"/>
</dbReference>
<name>A0A1J7IQN4_9PEZI</name>
<evidence type="ECO:0000256" key="2">
    <source>
        <dbReference type="SAM" id="Phobius"/>
    </source>
</evidence>
<evidence type="ECO:0000256" key="1">
    <source>
        <dbReference type="SAM" id="MobiDB-lite"/>
    </source>
</evidence>
<proteinExistence type="predicted"/>
<dbReference type="PROSITE" id="PS50820">
    <property type="entry name" value="LCCL"/>
    <property type="match status" value="1"/>
</dbReference>
<feature type="transmembrane region" description="Helical" evidence="2">
    <location>
        <begin position="562"/>
        <end position="584"/>
    </location>
</feature>
<dbReference type="Proteomes" id="UP000182658">
    <property type="component" value="Unassembled WGS sequence"/>
</dbReference>
<dbReference type="InParanoid" id="A0A1J7IQN4"/>
<dbReference type="STRING" id="1408157.A0A1J7IQN4"/>
<dbReference type="EMBL" id="KV875097">
    <property type="protein sequence ID" value="OIW29515.1"/>
    <property type="molecule type" value="Genomic_DNA"/>
</dbReference>
<dbReference type="InterPro" id="IPR036609">
    <property type="entry name" value="LCCL_sf"/>
</dbReference>
<dbReference type="OrthoDB" id="441660at2759"/>
<dbReference type="FunCoup" id="A0A1J7IQN4">
    <property type="interactions" value="5"/>
</dbReference>
<evidence type="ECO:0000259" key="3">
    <source>
        <dbReference type="PROSITE" id="PS50820"/>
    </source>
</evidence>
<gene>
    <name evidence="4" type="ORF">CONLIGDRAFT_669370</name>
</gene>
<keyword evidence="2" id="KW-0472">Membrane</keyword>
<reference evidence="4 5" key="1">
    <citation type="submission" date="2016-10" db="EMBL/GenBank/DDBJ databases">
        <title>Draft genome sequence of Coniochaeta ligniaria NRRL30616, a lignocellulolytic fungus for bioabatement of inhibitors in plant biomass hydrolysates.</title>
        <authorList>
            <consortium name="DOE Joint Genome Institute"/>
            <person name="Jimenez D.J."/>
            <person name="Hector R.E."/>
            <person name="Riley R."/>
            <person name="Sun H."/>
            <person name="Grigoriev I.V."/>
            <person name="Van Elsas J.D."/>
            <person name="Nichols N.N."/>
        </authorList>
    </citation>
    <scope>NUCLEOTIDE SEQUENCE [LARGE SCALE GENOMIC DNA]</scope>
    <source>
        <strain evidence="4 5">NRRL 30616</strain>
    </source>
</reference>
<accession>A0A1J7IQN4</accession>
<feature type="domain" description="LCCL" evidence="3">
    <location>
        <begin position="318"/>
        <end position="379"/>
    </location>
</feature>
<feature type="transmembrane region" description="Helical" evidence="2">
    <location>
        <begin position="529"/>
        <end position="550"/>
    </location>
</feature>
<keyword evidence="5" id="KW-1185">Reference proteome</keyword>